<dbReference type="PANTHER" id="PTHR30492:SF0">
    <property type="entry name" value="METHYLGLYOXAL SYNTHASE"/>
    <property type="match status" value="1"/>
</dbReference>
<dbReference type="PROSITE" id="PS01335">
    <property type="entry name" value="METHYLGLYOXAL_SYNTH"/>
    <property type="match status" value="1"/>
</dbReference>
<dbReference type="GO" id="GO:0019242">
    <property type="term" value="P:methylglyoxal biosynthetic process"/>
    <property type="evidence" value="ECO:0007669"/>
    <property type="project" value="UniProtKB-UniRule"/>
</dbReference>
<dbReference type="NCBIfam" id="NF003559">
    <property type="entry name" value="PRK05234.1"/>
    <property type="match status" value="1"/>
</dbReference>
<dbReference type="PANTHER" id="PTHR30492">
    <property type="entry name" value="METHYLGLYOXAL SYNTHASE"/>
    <property type="match status" value="1"/>
</dbReference>
<feature type="binding site" evidence="2">
    <location>
        <position position="15"/>
    </location>
    <ligand>
        <name>substrate</name>
    </ligand>
</feature>
<comment type="similarity">
    <text evidence="1 2">Belongs to the methylglyoxal synthase family.</text>
</comment>
<dbReference type="SUPFAM" id="SSF52335">
    <property type="entry name" value="Methylglyoxal synthase-like"/>
    <property type="match status" value="1"/>
</dbReference>
<dbReference type="Proteomes" id="UP000239772">
    <property type="component" value="Unassembled WGS sequence"/>
</dbReference>
<dbReference type="HAMAP" id="MF_00549">
    <property type="entry name" value="Methylglyoxal_synth"/>
    <property type="match status" value="1"/>
</dbReference>
<organism evidence="5 6">
    <name type="scientific">Alsobacter soli</name>
    <dbReference type="NCBI Taxonomy" id="2109933"/>
    <lineage>
        <taxon>Bacteria</taxon>
        <taxon>Pseudomonadati</taxon>
        <taxon>Pseudomonadota</taxon>
        <taxon>Alphaproteobacteria</taxon>
        <taxon>Hyphomicrobiales</taxon>
        <taxon>Alsobacteraceae</taxon>
        <taxon>Alsobacter</taxon>
    </lineage>
</organism>
<dbReference type="AlphaFoldDB" id="A0A2T1HX11"/>
<dbReference type="Pfam" id="PF02142">
    <property type="entry name" value="MGS"/>
    <property type="match status" value="1"/>
</dbReference>
<gene>
    <name evidence="2" type="primary">mgsA</name>
    <name evidence="5" type="ORF">SLNSH_05380</name>
</gene>
<dbReference type="GO" id="GO:0008929">
    <property type="term" value="F:methylglyoxal synthase activity"/>
    <property type="evidence" value="ECO:0007669"/>
    <property type="project" value="UniProtKB-UniRule"/>
</dbReference>
<comment type="catalytic activity">
    <reaction evidence="2">
        <text>dihydroxyacetone phosphate = methylglyoxal + phosphate</text>
        <dbReference type="Rhea" id="RHEA:17937"/>
        <dbReference type="ChEBI" id="CHEBI:17158"/>
        <dbReference type="ChEBI" id="CHEBI:43474"/>
        <dbReference type="ChEBI" id="CHEBI:57642"/>
        <dbReference type="EC" id="4.2.3.3"/>
    </reaction>
</comment>
<feature type="domain" description="MGS-like" evidence="4">
    <location>
        <begin position="1"/>
        <end position="130"/>
    </location>
</feature>
<evidence type="ECO:0000256" key="1">
    <source>
        <dbReference type="ARBA" id="ARBA00006287"/>
    </source>
</evidence>
<evidence type="ECO:0000313" key="5">
    <source>
        <dbReference type="EMBL" id="PSC06227.1"/>
    </source>
</evidence>
<dbReference type="InterPro" id="IPR011607">
    <property type="entry name" value="MGS-like_dom"/>
</dbReference>
<name>A0A2T1HX11_9HYPH</name>
<dbReference type="NCBIfam" id="TIGR00160">
    <property type="entry name" value="MGSA"/>
    <property type="match status" value="1"/>
</dbReference>
<comment type="function">
    <text evidence="2">Catalyzes the formation of methylglyoxal from dihydroxyacetone phosphate.</text>
</comment>
<dbReference type="EC" id="4.2.3.3" evidence="2"/>
<dbReference type="EMBL" id="PVZS01000004">
    <property type="protein sequence ID" value="PSC06227.1"/>
    <property type="molecule type" value="Genomic_DNA"/>
</dbReference>
<feature type="binding site" evidence="2">
    <location>
        <position position="11"/>
    </location>
    <ligand>
        <name>substrate</name>
    </ligand>
</feature>
<dbReference type="InterPro" id="IPR004363">
    <property type="entry name" value="Methylgl_synth"/>
</dbReference>
<reference evidence="6" key="1">
    <citation type="submission" date="2018-03" db="EMBL/GenBank/DDBJ databases">
        <authorList>
            <person name="Sun L."/>
            <person name="Liu H."/>
            <person name="Chen W."/>
            <person name="Huang K."/>
            <person name="Liu W."/>
            <person name="Gao X."/>
        </authorList>
    </citation>
    <scope>NUCLEOTIDE SEQUENCE [LARGE SCALE GENOMIC DNA]</scope>
    <source>
        <strain evidence="6">SH9</strain>
    </source>
</reference>
<dbReference type="CDD" id="cd01422">
    <property type="entry name" value="MGS"/>
    <property type="match status" value="1"/>
</dbReference>
<keyword evidence="6" id="KW-1185">Reference proteome</keyword>
<feature type="active site" description="Proton donor/acceptor" evidence="2 3">
    <location>
        <position position="64"/>
    </location>
</feature>
<dbReference type="InterPro" id="IPR018148">
    <property type="entry name" value="Methylglyoxal_synth_AS"/>
</dbReference>
<comment type="caution">
    <text evidence="5">The sequence shown here is derived from an EMBL/GenBank/DDBJ whole genome shotgun (WGS) entry which is preliminary data.</text>
</comment>
<dbReference type="SMART" id="SM00851">
    <property type="entry name" value="MGS"/>
    <property type="match status" value="1"/>
</dbReference>
<evidence type="ECO:0000256" key="3">
    <source>
        <dbReference type="PIRSR" id="PIRSR006614-1"/>
    </source>
</evidence>
<dbReference type="Gene3D" id="3.40.50.1380">
    <property type="entry name" value="Methylglyoxal synthase-like domain"/>
    <property type="match status" value="1"/>
</dbReference>
<dbReference type="InterPro" id="IPR036914">
    <property type="entry name" value="MGS-like_dom_sf"/>
</dbReference>
<dbReference type="GO" id="GO:0005829">
    <property type="term" value="C:cytosol"/>
    <property type="evidence" value="ECO:0007669"/>
    <property type="project" value="TreeGrafter"/>
</dbReference>
<proteinExistence type="inferred from homology"/>
<dbReference type="PIRSF" id="PIRSF006614">
    <property type="entry name" value="Methylglyox_syn"/>
    <property type="match status" value="1"/>
</dbReference>
<protein>
    <recommendedName>
        <fullName evidence="2">Methylglyoxal synthase</fullName>
        <shortName evidence="2">MGS</shortName>
        <ecNumber evidence="2">4.2.3.3</ecNumber>
    </recommendedName>
</protein>
<feature type="binding site" evidence="2">
    <location>
        <begin position="58"/>
        <end position="59"/>
    </location>
    <ligand>
        <name>substrate</name>
    </ligand>
</feature>
<dbReference type="RefSeq" id="WP_106335634.1">
    <property type="nucleotide sequence ID" value="NZ_PVZS01000004.1"/>
</dbReference>
<evidence type="ECO:0000313" key="6">
    <source>
        <dbReference type="Proteomes" id="UP000239772"/>
    </source>
</evidence>
<evidence type="ECO:0000259" key="4">
    <source>
        <dbReference type="PROSITE" id="PS51855"/>
    </source>
</evidence>
<accession>A0A2T1HX11</accession>
<sequence>MSRFRLALIAHDQKKAAMVAWAERHRANLARCQLFATGTTGSRIKDRCPELDITLMKSGPLGGDQQIGALIAEERLDGLVFFVDPLSPHPHDVDVKALTRLALVYDLPMACNPSTADLVVAGFEARRRTA</sequence>
<feature type="binding site" evidence="2">
    <location>
        <position position="91"/>
    </location>
    <ligand>
        <name>substrate</name>
    </ligand>
</feature>
<keyword evidence="2" id="KW-0456">Lyase</keyword>
<feature type="binding site" evidence="2">
    <location>
        <begin position="37"/>
        <end position="40"/>
    </location>
    <ligand>
        <name>substrate</name>
    </ligand>
</feature>
<dbReference type="PROSITE" id="PS51855">
    <property type="entry name" value="MGS"/>
    <property type="match status" value="1"/>
</dbReference>
<dbReference type="OrthoDB" id="9787147at2"/>
<evidence type="ECO:0000256" key="2">
    <source>
        <dbReference type="HAMAP-Rule" id="MF_00549"/>
    </source>
</evidence>